<gene>
    <name evidence="1" type="ORF">CNEO2_150067</name>
</gene>
<dbReference type="EMBL" id="CAMTCP010000066">
    <property type="protein sequence ID" value="CAI3546063.1"/>
    <property type="molecule type" value="Genomic_DNA"/>
</dbReference>
<protein>
    <submittedName>
        <fullName evidence="1">Uncharacterized protein</fullName>
    </submittedName>
</protein>
<organism evidence="1 2">
    <name type="scientific">Clostridium neonatale</name>
    <dbReference type="NCBI Taxonomy" id="137838"/>
    <lineage>
        <taxon>Bacteria</taxon>
        <taxon>Bacillati</taxon>
        <taxon>Bacillota</taxon>
        <taxon>Clostridia</taxon>
        <taxon>Eubacteriales</taxon>
        <taxon>Clostridiaceae</taxon>
        <taxon>Clostridium</taxon>
    </lineage>
</organism>
<evidence type="ECO:0000313" key="2">
    <source>
        <dbReference type="Proteomes" id="UP001189143"/>
    </source>
</evidence>
<accession>A0AAD1YBC8</accession>
<sequence>MIDIQELKEQLSMEERLRNKLTYLYDMAEKYNKLNKKTHNKYLWRYNGICEHIDALESLRDGIIGEWNEAYEEDLKESEEDVFNE</sequence>
<reference evidence="1" key="1">
    <citation type="submission" date="2022-10" db="EMBL/GenBank/DDBJ databases">
        <authorList>
            <person name="Aires J."/>
            <person name="Mesa V."/>
        </authorList>
    </citation>
    <scope>NUCLEOTIDE SEQUENCE</scope>
    <source>
        <strain evidence="1">Clostridium neonatale JD116</strain>
    </source>
</reference>
<name>A0AAD1YBC8_9CLOT</name>
<dbReference type="AlphaFoldDB" id="A0AAD1YBC8"/>
<comment type="caution">
    <text evidence="1">The sequence shown here is derived from an EMBL/GenBank/DDBJ whole genome shotgun (WGS) entry which is preliminary data.</text>
</comment>
<proteinExistence type="predicted"/>
<evidence type="ECO:0000313" key="1">
    <source>
        <dbReference type="EMBL" id="CAI3546063.1"/>
    </source>
</evidence>
<dbReference type="Proteomes" id="UP001189143">
    <property type="component" value="Unassembled WGS sequence"/>
</dbReference>
<dbReference type="RefSeq" id="WP_278633697.1">
    <property type="nucleotide sequence ID" value="NZ_CAMRXC010000033.1"/>
</dbReference>